<reference evidence="1" key="1">
    <citation type="submission" date="2020-05" db="EMBL/GenBank/DDBJ databases">
        <authorList>
            <person name="Chiriac C."/>
            <person name="Salcher M."/>
            <person name="Ghai R."/>
            <person name="Kavagutti S V."/>
        </authorList>
    </citation>
    <scope>NUCLEOTIDE SEQUENCE</scope>
</reference>
<dbReference type="PANTHER" id="PTHR43481:SF4">
    <property type="entry name" value="GLYCEROL-1-PHOSPHATE PHOSPHOHYDROLASE 1-RELATED"/>
    <property type="match status" value="1"/>
</dbReference>
<dbReference type="InterPro" id="IPR023198">
    <property type="entry name" value="PGP-like_dom2"/>
</dbReference>
<dbReference type="SFLD" id="SFLDS00003">
    <property type="entry name" value="Haloacid_Dehalogenase"/>
    <property type="match status" value="1"/>
</dbReference>
<proteinExistence type="predicted"/>
<dbReference type="Pfam" id="PF13419">
    <property type="entry name" value="HAD_2"/>
    <property type="match status" value="1"/>
</dbReference>
<gene>
    <name evidence="1" type="ORF">UFOPK1740_00272</name>
</gene>
<evidence type="ECO:0000313" key="1">
    <source>
        <dbReference type="EMBL" id="CAB4571532.1"/>
    </source>
</evidence>
<dbReference type="GO" id="GO:0050308">
    <property type="term" value="F:sugar-phosphatase activity"/>
    <property type="evidence" value="ECO:0007669"/>
    <property type="project" value="TreeGrafter"/>
</dbReference>
<dbReference type="EMBL" id="CAEZTU010000007">
    <property type="protein sequence ID" value="CAB4571532.1"/>
    <property type="molecule type" value="Genomic_DNA"/>
</dbReference>
<dbReference type="InterPro" id="IPR041492">
    <property type="entry name" value="HAD_2"/>
</dbReference>
<dbReference type="NCBIfam" id="TIGR01509">
    <property type="entry name" value="HAD-SF-IA-v3"/>
    <property type="match status" value="1"/>
</dbReference>
<dbReference type="InterPro" id="IPR006439">
    <property type="entry name" value="HAD-SF_hydro_IA"/>
</dbReference>
<dbReference type="InterPro" id="IPR023214">
    <property type="entry name" value="HAD_sf"/>
</dbReference>
<dbReference type="Gene3D" id="3.40.50.1000">
    <property type="entry name" value="HAD superfamily/HAD-like"/>
    <property type="match status" value="1"/>
</dbReference>
<dbReference type="PRINTS" id="PR00413">
    <property type="entry name" value="HADHALOGNASE"/>
</dbReference>
<dbReference type="SUPFAM" id="SSF56784">
    <property type="entry name" value="HAD-like"/>
    <property type="match status" value="1"/>
</dbReference>
<dbReference type="SFLD" id="SFLDG01135">
    <property type="entry name" value="C1.5.6:_HAD__Beta-PGM__Phospha"/>
    <property type="match status" value="1"/>
</dbReference>
<dbReference type="InterPro" id="IPR036412">
    <property type="entry name" value="HAD-like_sf"/>
</dbReference>
<protein>
    <submittedName>
        <fullName evidence="1">Unannotated protein</fullName>
    </submittedName>
</protein>
<organism evidence="1">
    <name type="scientific">freshwater metagenome</name>
    <dbReference type="NCBI Taxonomy" id="449393"/>
    <lineage>
        <taxon>unclassified sequences</taxon>
        <taxon>metagenomes</taxon>
        <taxon>ecological metagenomes</taxon>
    </lineage>
</organism>
<dbReference type="SFLD" id="SFLDG01129">
    <property type="entry name" value="C1.5:_HAD__Beta-PGM__Phosphata"/>
    <property type="match status" value="1"/>
</dbReference>
<name>A0A6J6E578_9ZZZZ</name>
<dbReference type="NCBIfam" id="TIGR01549">
    <property type="entry name" value="HAD-SF-IA-v1"/>
    <property type="match status" value="1"/>
</dbReference>
<dbReference type="AlphaFoldDB" id="A0A6J6E578"/>
<dbReference type="PANTHER" id="PTHR43481">
    <property type="entry name" value="FRUCTOSE-1-PHOSPHATE PHOSPHATASE"/>
    <property type="match status" value="1"/>
</dbReference>
<dbReference type="Gene3D" id="1.10.150.240">
    <property type="entry name" value="Putative phosphatase, domain 2"/>
    <property type="match status" value="1"/>
</dbReference>
<accession>A0A6J6E578</accession>
<sequence>MRALLIDMDGTLVETETRWWQAEIDVMEKHGSTWDVDDQNQAIGGPLQAVADYMAAKAKSDAKQMHQEIIDAMYESFTKNPPELQPGWFEILTEAKRAHLKIALVTASNRYLAETLLKSSELEHYFDFVVTSDDLPRTKPHPDPYLHAAKHFGLDVLECLVFEDSNTGVTSSLSAGMPTIALPDRVLLDARRGMKIFNGLKGVDLALLKQTHQELVKEWQEI</sequence>
<dbReference type="InterPro" id="IPR051806">
    <property type="entry name" value="HAD-like_SPP"/>
</dbReference>
<dbReference type="CDD" id="cd07505">
    <property type="entry name" value="HAD_BPGM-like"/>
    <property type="match status" value="1"/>
</dbReference>